<gene>
    <name evidence="1" type="ORF">DXD79_32315</name>
</gene>
<protein>
    <submittedName>
        <fullName evidence="1">Uncharacterized protein</fullName>
    </submittedName>
</protein>
<dbReference type="Pfam" id="PF13599">
    <property type="entry name" value="Pentapeptide_4"/>
    <property type="match status" value="1"/>
</dbReference>
<dbReference type="EMBL" id="QSON01000032">
    <property type="protein sequence ID" value="RGI95349.1"/>
    <property type="molecule type" value="Genomic_DNA"/>
</dbReference>
<dbReference type="PANTHER" id="PTHR14136:SF17">
    <property type="entry name" value="BTB_POZ DOMAIN-CONTAINING PROTEIN KCTD9"/>
    <property type="match status" value="1"/>
</dbReference>
<organism evidence="1 2">
    <name type="scientific">Hungatella hathewayi</name>
    <dbReference type="NCBI Taxonomy" id="154046"/>
    <lineage>
        <taxon>Bacteria</taxon>
        <taxon>Bacillati</taxon>
        <taxon>Bacillota</taxon>
        <taxon>Clostridia</taxon>
        <taxon>Lachnospirales</taxon>
        <taxon>Lachnospiraceae</taxon>
        <taxon>Hungatella</taxon>
    </lineage>
</organism>
<name>A0A374NXC0_9FIRM</name>
<evidence type="ECO:0000313" key="2">
    <source>
        <dbReference type="Proteomes" id="UP000263014"/>
    </source>
</evidence>
<dbReference type="PANTHER" id="PTHR14136">
    <property type="entry name" value="BTB_POZ DOMAIN-CONTAINING PROTEIN KCTD9"/>
    <property type="match status" value="1"/>
</dbReference>
<dbReference type="RefSeq" id="WP_117624042.1">
    <property type="nucleotide sequence ID" value="NZ_CABJBJ010000045.1"/>
</dbReference>
<proteinExistence type="predicted"/>
<dbReference type="AlphaFoldDB" id="A0A374NXC0"/>
<dbReference type="InterPro" id="IPR051082">
    <property type="entry name" value="Pentapeptide-BTB/POZ_domain"/>
</dbReference>
<dbReference type="InterPro" id="IPR001646">
    <property type="entry name" value="5peptide_repeat"/>
</dbReference>
<sequence length="321" mass="37512">MKREEALAKFCEEEQNYIDGIKAGFLVKIQENANDIADCLQKVFSDIRTAVEEKGKKDIMFIHFSILRIDFLNHIYRFLAQVMDARWYMDTAPVEVTFLLGDCFSAFTEARKKLELDSKKYMGKVNRYDIDNLLMEAGMECNIMLANLLRFVFRDIEKNQDFESLPKLPTWGIRWGEYRDASDMIACADREKKEQKDWNRALRETKGDEGRLVSSFWYEAELQDSDCSGKALCFLQFENCSLQNMNFGKADLIGARFRNCTLKTCDFRGAILRQTIFEDCKWDQCDFQGADLTECIFFEDDIPFLHLDADQLQVILIDRRA</sequence>
<dbReference type="Gene3D" id="2.160.20.80">
    <property type="entry name" value="E3 ubiquitin-protein ligase SopA"/>
    <property type="match status" value="1"/>
</dbReference>
<dbReference type="Proteomes" id="UP000263014">
    <property type="component" value="Unassembled WGS sequence"/>
</dbReference>
<evidence type="ECO:0000313" key="1">
    <source>
        <dbReference type="EMBL" id="RGI95349.1"/>
    </source>
</evidence>
<dbReference type="SUPFAM" id="SSF141571">
    <property type="entry name" value="Pentapeptide repeat-like"/>
    <property type="match status" value="1"/>
</dbReference>
<reference evidence="1 2" key="1">
    <citation type="submission" date="2018-08" db="EMBL/GenBank/DDBJ databases">
        <title>A genome reference for cultivated species of the human gut microbiota.</title>
        <authorList>
            <person name="Zou Y."/>
            <person name="Xue W."/>
            <person name="Luo G."/>
        </authorList>
    </citation>
    <scope>NUCLEOTIDE SEQUENCE [LARGE SCALE GENOMIC DNA]</scope>
    <source>
        <strain evidence="1 2">TM09-12</strain>
    </source>
</reference>
<comment type="caution">
    <text evidence="1">The sequence shown here is derived from an EMBL/GenBank/DDBJ whole genome shotgun (WGS) entry which is preliminary data.</text>
</comment>
<accession>A0A374NXC0</accession>